<dbReference type="RefSeq" id="WP_052176369.1">
    <property type="nucleotide sequence ID" value="NZ_FNNA01000007.1"/>
</dbReference>
<accession>A0A1H3BZ01</accession>
<dbReference type="EMBL" id="FNNA01000007">
    <property type="protein sequence ID" value="SDX46928.1"/>
    <property type="molecule type" value="Genomic_DNA"/>
</dbReference>
<dbReference type="InterPro" id="IPR010987">
    <property type="entry name" value="Glutathione-S-Trfase_C-like"/>
</dbReference>
<name>A0A1H3BZ01_9RHOB</name>
<dbReference type="InterPro" id="IPR004045">
    <property type="entry name" value="Glutathione_S-Trfase_N"/>
</dbReference>
<dbReference type="FunFam" id="3.40.30.10:FF:000331">
    <property type="entry name" value="Glutathione S-transferase"/>
    <property type="match status" value="1"/>
</dbReference>
<dbReference type="Pfam" id="PF00043">
    <property type="entry name" value="GST_C"/>
    <property type="match status" value="1"/>
</dbReference>
<evidence type="ECO:0000313" key="3">
    <source>
        <dbReference type="EMBL" id="SDX46928.1"/>
    </source>
</evidence>
<dbReference type="GO" id="GO:0016740">
    <property type="term" value="F:transferase activity"/>
    <property type="evidence" value="ECO:0007669"/>
    <property type="project" value="UniProtKB-KW"/>
</dbReference>
<evidence type="ECO:0000259" key="1">
    <source>
        <dbReference type="PROSITE" id="PS50404"/>
    </source>
</evidence>
<dbReference type="Proteomes" id="UP000182944">
    <property type="component" value="Unassembled WGS sequence"/>
</dbReference>
<dbReference type="SFLD" id="SFLDS00019">
    <property type="entry name" value="Glutathione_Transferase_(cytos"/>
    <property type="match status" value="1"/>
</dbReference>
<dbReference type="InterPro" id="IPR004046">
    <property type="entry name" value="GST_C"/>
</dbReference>
<dbReference type="AlphaFoldDB" id="A0A1H3BZ01"/>
<dbReference type="Pfam" id="PF13409">
    <property type="entry name" value="GST_N_2"/>
    <property type="match status" value="1"/>
</dbReference>
<feature type="domain" description="GST C-terminal" evidence="2">
    <location>
        <begin position="88"/>
        <end position="224"/>
    </location>
</feature>
<keyword evidence="3" id="KW-0808">Transferase</keyword>
<protein>
    <submittedName>
        <fullName evidence="3">Glutathione S-transferase</fullName>
    </submittedName>
</protein>
<gene>
    <name evidence="3" type="ORF">SAMN05444276_10728</name>
</gene>
<dbReference type="PANTHER" id="PTHR44051">
    <property type="entry name" value="GLUTATHIONE S-TRANSFERASE-RELATED"/>
    <property type="match status" value="1"/>
</dbReference>
<dbReference type="PROSITE" id="PS50405">
    <property type="entry name" value="GST_CTER"/>
    <property type="match status" value="1"/>
</dbReference>
<dbReference type="Gene3D" id="3.40.30.10">
    <property type="entry name" value="Glutaredoxin"/>
    <property type="match status" value="1"/>
</dbReference>
<dbReference type="SUPFAM" id="SSF52833">
    <property type="entry name" value="Thioredoxin-like"/>
    <property type="match status" value="1"/>
</dbReference>
<proteinExistence type="predicted"/>
<dbReference type="PROSITE" id="PS50404">
    <property type="entry name" value="GST_NTER"/>
    <property type="match status" value="1"/>
</dbReference>
<dbReference type="InterPro" id="IPR036282">
    <property type="entry name" value="Glutathione-S-Trfase_C_sf"/>
</dbReference>
<dbReference type="InterPro" id="IPR040079">
    <property type="entry name" value="Glutathione_S-Trfase"/>
</dbReference>
<evidence type="ECO:0000313" key="4">
    <source>
        <dbReference type="Proteomes" id="UP000182944"/>
    </source>
</evidence>
<feature type="domain" description="GST N-terminal" evidence="1">
    <location>
        <begin position="7"/>
        <end position="85"/>
    </location>
</feature>
<dbReference type="CDD" id="cd03046">
    <property type="entry name" value="GST_N_GTT1_like"/>
    <property type="match status" value="1"/>
</dbReference>
<reference evidence="4" key="1">
    <citation type="submission" date="2016-10" db="EMBL/GenBank/DDBJ databases">
        <authorList>
            <person name="Varghese N."/>
            <person name="Submissions S."/>
        </authorList>
    </citation>
    <scope>NUCLEOTIDE SEQUENCE [LARGE SCALE GENOMIC DNA]</scope>
    <source>
        <strain evidence="4">DSM 29303</strain>
    </source>
</reference>
<dbReference type="SUPFAM" id="SSF47616">
    <property type="entry name" value="GST C-terminal domain-like"/>
    <property type="match status" value="1"/>
</dbReference>
<keyword evidence="4" id="KW-1185">Reference proteome</keyword>
<dbReference type="OrthoDB" id="9811242at2"/>
<dbReference type="SFLD" id="SFLDG00358">
    <property type="entry name" value="Main_(cytGST)"/>
    <property type="match status" value="1"/>
</dbReference>
<dbReference type="STRING" id="1545044.SAMN05444276_10728"/>
<dbReference type="InterPro" id="IPR036249">
    <property type="entry name" value="Thioredoxin-like_sf"/>
</dbReference>
<organism evidence="3 4">
    <name type="scientific">Paracoccus sanguinis</name>
    <dbReference type="NCBI Taxonomy" id="1545044"/>
    <lineage>
        <taxon>Bacteria</taxon>
        <taxon>Pseudomonadati</taxon>
        <taxon>Pseudomonadota</taxon>
        <taxon>Alphaproteobacteria</taxon>
        <taxon>Rhodobacterales</taxon>
        <taxon>Paracoccaceae</taxon>
        <taxon>Paracoccus</taxon>
    </lineage>
</organism>
<dbReference type="PANTHER" id="PTHR44051:SF8">
    <property type="entry name" value="GLUTATHIONE S-TRANSFERASE GSTA"/>
    <property type="match status" value="1"/>
</dbReference>
<sequence>MLTITTFDWVPEMPRGYVRDIRPRWACEEAGLPYRIATVPSTDKSAAHLAIQPFHQVPVLQDDDRTIFESGAMTLYLGEKSPVLMPADEDGRIEVLQWAFAALNSIEPPVTGWAVARFFHRDEASAARWEEWMTQRLAQLDAVLSTRAFIAAGRFTAADILMTEAVRMAGDEGKLAPHPALTDYVARMTARPAFRKALADQLAHFAAAKAPTNAPAGAQDKVPS</sequence>
<dbReference type="Gene3D" id="1.20.1050.10">
    <property type="match status" value="1"/>
</dbReference>
<dbReference type="CDD" id="cd03207">
    <property type="entry name" value="GST_C_8"/>
    <property type="match status" value="1"/>
</dbReference>
<evidence type="ECO:0000259" key="2">
    <source>
        <dbReference type="PROSITE" id="PS50405"/>
    </source>
</evidence>